<gene>
    <name evidence="1" type="ORF">OHJ16_04945</name>
</gene>
<keyword evidence="2" id="KW-1185">Reference proteome</keyword>
<reference evidence="1" key="1">
    <citation type="submission" date="2022-10" db="EMBL/GenBank/DDBJ databases">
        <title>Genome sequence of Actinomyces israelii ATCC 10048.</title>
        <authorList>
            <person name="Watt R.M."/>
            <person name="Tong W.M."/>
        </authorList>
    </citation>
    <scope>NUCLEOTIDE SEQUENCE</scope>
    <source>
        <strain evidence="1">ATCC 10048</strain>
    </source>
</reference>
<organism evidence="1 2">
    <name type="scientific">Actinomyces israelii</name>
    <dbReference type="NCBI Taxonomy" id="1659"/>
    <lineage>
        <taxon>Bacteria</taxon>
        <taxon>Bacillati</taxon>
        <taxon>Actinomycetota</taxon>
        <taxon>Actinomycetes</taxon>
        <taxon>Actinomycetales</taxon>
        <taxon>Actinomycetaceae</taxon>
        <taxon>Actinomyces</taxon>
    </lineage>
</organism>
<proteinExistence type="predicted"/>
<dbReference type="RefSeq" id="WP_268916985.1">
    <property type="nucleotide sequence ID" value="NZ_CP124548.1"/>
</dbReference>
<accession>A0ABT4I6P5</accession>
<evidence type="ECO:0000313" key="1">
    <source>
        <dbReference type="EMBL" id="MCZ0857390.1"/>
    </source>
</evidence>
<evidence type="ECO:0000313" key="2">
    <source>
        <dbReference type="Proteomes" id="UP001072034"/>
    </source>
</evidence>
<sequence length="385" mass="39936">MRLPTAPFRLRLSALLTAAATVFLLPGCPGVSAYGYAASADGGSSRAGSPTAMFMPAPTQADLSDATLEVPEICALTKKSASDAAQGATGMVTFSGGKATPAPGSEAIEAAVTSLKEVTSSVIDGRPVAVATITCAYGTPYADDAIVVYDSSLSLVAAIDPRTLRGDLEGHIDDLTIDAVSANAVTGDLVLSISQIGMYGDQPSHFAAHSGSANIFYTWASGAHGYTPSDVVYTIGDKKVRMPRVEDVQAFYTAVATHDDDTASKSATPEFMSALQGDSSLRQTHFSGGGAAPSIECVLLSSTSTPDAQGGGAVYFSDGRKAAFSTWLFGFHVVRDNDYQAGDMMCALAGNGEGNPGTVYRWLDVRGKEDGSFEVHNSIDIPTYY</sequence>
<name>A0ABT4I6P5_9ACTO</name>
<dbReference type="EMBL" id="JAPTMY010000007">
    <property type="protein sequence ID" value="MCZ0857390.1"/>
    <property type="molecule type" value="Genomic_DNA"/>
</dbReference>
<protein>
    <submittedName>
        <fullName evidence="1">Uncharacterized protein</fullName>
    </submittedName>
</protein>
<dbReference type="Proteomes" id="UP001072034">
    <property type="component" value="Unassembled WGS sequence"/>
</dbReference>
<comment type="caution">
    <text evidence="1">The sequence shown here is derived from an EMBL/GenBank/DDBJ whole genome shotgun (WGS) entry which is preliminary data.</text>
</comment>